<dbReference type="GO" id="GO:0000105">
    <property type="term" value="P:L-histidine biosynthetic process"/>
    <property type="evidence" value="ECO:0007669"/>
    <property type="project" value="UniProtKB-UniRule"/>
</dbReference>
<dbReference type="SUPFAM" id="SSF52317">
    <property type="entry name" value="Class I glutamine amidotransferase-like"/>
    <property type="match status" value="1"/>
</dbReference>
<feature type="active site" evidence="10 11">
    <location>
        <position position="184"/>
    </location>
</feature>
<dbReference type="InterPro" id="IPR017926">
    <property type="entry name" value="GATASE"/>
</dbReference>
<dbReference type="EC" id="3.5.1.2" evidence="10"/>
<evidence type="ECO:0000256" key="9">
    <source>
        <dbReference type="ARBA" id="ARBA00049534"/>
    </source>
</evidence>
<evidence type="ECO:0000256" key="5">
    <source>
        <dbReference type="ARBA" id="ARBA00022962"/>
    </source>
</evidence>
<dbReference type="EMBL" id="JACHGY010000001">
    <property type="protein sequence ID" value="MBB6428327.1"/>
    <property type="molecule type" value="Genomic_DNA"/>
</dbReference>
<dbReference type="HAMAP" id="MF_00278">
    <property type="entry name" value="HisH"/>
    <property type="match status" value="1"/>
</dbReference>
<evidence type="ECO:0000256" key="2">
    <source>
        <dbReference type="ARBA" id="ARBA00011152"/>
    </source>
</evidence>
<reference evidence="13 14" key="1">
    <citation type="submission" date="2020-08" db="EMBL/GenBank/DDBJ databases">
        <title>Genomic Encyclopedia of Type Strains, Phase IV (KMG-IV): sequencing the most valuable type-strain genomes for metagenomic binning, comparative biology and taxonomic classification.</title>
        <authorList>
            <person name="Goeker M."/>
        </authorList>
    </citation>
    <scope>NUCLEOTIDE SEQUENCE [LARGE SCALE GENOMIC DNA]</scope>
    <source>
        <strain evidence="13 14">DSM 103725</strain>
    </source>
</reference>
<gene>
    <name evidence="10" type="primary">hisH</name>
    <name evidence="13" type="ORF">HNQ40_000133</name>
</gene>
<comment type="caution">
    <text evidence="13">The sequence shown here is derived from an EMBL/GenBank/DDBJ whole genome shotgun (WGS) entry which is preliminary data.</text>
</comment>
<dbReference type="GO" id="GO:0000107">
    <property type="term" value="F:imidazoleglycerol-phosphate synthase activity"/>
    <property type="evidence" value="ECO:0007669"/>
    <property type="project" value="UniProtKB-UniRule"/>
</dbReference>
<keyword evidence="5 10" id="KW-0315">Glutamine amidotransferase</keyword>
<evidence type="ECO:0000313" key="14">
    <source>
        <dbReference type="Proteomes" id="UP000541810"/>
    </source>
</evidence>
<feature type="active site" evidence="10 11">
    <location>
        <position position="186"/>
    </location>
</feature>
<keyword evidence="14" id="KW-1185">Reference proteome</keyword>
<dbReference type="Proteomes" id="UP000541810">
    <property type="component" value="Unassembled WGS sequence"/>
</dbReference>
<keyword evidence="4 10" id="KW-0378">Hydrolase</keyword>
<evidence type="ECO:0000256" key="6">
    <source>
        <dbReference type="ARBA" id="ARBA00023102"/>
    </source>
</evidence>
<dbReference type="PANTHER" id="PTHR42701">
    <property type="entry name" value="IMIDAZOLE GLYCEROL PHOSPHATE SYNTHASE SUBUNIT HISH"/>
    <property type="match status" value="1"/>
</dbReference>
<dbReference type="PROSITE" id="PS51273">
    <property type="entry name" value="GATASE_TYPE_1"/>
    <property type="match status" value="1"/>
</dbReference>
<keyword evidence="3 10" id="KW-0028">Amino-acid biosynthesis</keyword>
<keyword evidence="6 10" id="KW-0368">Histidine biosynthesis</keyword>
<dbReference type="CDD" id="cd01748">
    <property type="entry name" value="GATase1_IGP_Synthase"/>
    <property type="match status" value="1"/>
</dbReference>
<dbReference type="EC" id="4.3.2.10" evidence="10"/>
<evidence type="ECO:0000256" key="8">
    <source>
        <dbReference type="ARBA" id="ARBA00047838"/>
    </source>
</evidence>
<accession>A0A7X0LIZ8</accession>
<proteinExistence type="inferred from homology"/>
<feature type="domain" description="Glutamine amidotransferase" evidence="12">
    <location>
        <begin position="34"/>
        <end position="199"/>
    </location>
</feature>
<comment type="function">
    <text evidence="10">IGPS catalyzes the conversion of PRFAR and glutamine to IGP, AICAR and glutamate. The HisH subunit catalyzes the hydrolysis of glutamine to glutamate and ammonia as part of the synthesis of IGP and AICAR. The resulting ammonia molecule is channeled to the active site of HisF.</text>
</comment>
<dbReference type="GO" id="GO:0004359">
    <property type="term" value="F:glutaminase activity"/>
    <property type="evidence" value="ECO:0007669"/>
    <property type="project" value="UniProtKB-EC"/>
</dbReference>
<dbReference type="PANTHER" id="PTHR42701:SF1">
    <property type="entry name" value="IMIDAZOLE GLYCEROL PHOSPHATE SYNTHASE SUBUNIT HISH"/>
    <property type="match status" value="1"/>
</dbReference>
<dbReference type="Gene3D" id="3.40.50.880">
    <property type="match status" value="1"/>
</dbReference>
<evidence type="ECO:0000259" key="12">
    <source>
        <dbReference type="Pfam" id="PF00117"/>
    </source>
</evidence>
<sequence length="202" mass="21992">MGNLRSVQKAFEHLGGTRAVVVSDPNEITGCEKLILPGVGNFADGMAHLHDRGFTQPVHDFIDSGRPLMGICMGMQLLLDSSTEDAEDDPVPGLGVVKGTVLRFQEGQGPDQPRLKVPQMGWNRLDVCGDSPLFAGLDDEAYVYFVHGYYCVPEDDAVVAATADYGAPFCAALHRDNVWATQFHPEKSQRVGLQILKNFSAM</sequence>
<dbReference type="GO" id="GO:0016829">
    <property type="term" value="F:lyase activity"/>
    <property type="evidence" value="ECO:0007669"/>
    <property type="project" value="UniProtKB-KW"/>
</dbReference>
<feature type="active site" description="Nucleophile" evidence="10 11">
    <location>
        <position position="72"/>
    </location>
</feature>
<name>A0A7X0LIZ8_9BACT</name>
<dbReference type="InterPro" id="IPR029062">
    <property type="entry name" value="Class_I_gatase-like"/>
</dbReference>
<evidence type="ECO:0000256" key="11">
    <source>
        <dbReference type="PIRSR" id="PIRSR000495-1"/>
    </source>
</evidence>
<keyword evidence="13" id="KW-0328">Glycosyltransferase</keyword>
<comment type="subcellular location">
    <subcellularLocation>
        <location evidence="10">Cytoplasm</location>
    </subcellularLocation>
</comment>
<organism evidence="13 14">
    <name type="scientific">Algisphaera agarilytica</name>
    <dbReference type="NCBI Taxonomy" id="1385975"/>
    <lineage>
        <taxon>Bacteria</taxon>
        <taxon>Pseudomonadati</taxon>
        <taxon>Planctomycetota</taxon>
        <taxon>Phycisphaerae</taxon>
        <taxon>Phycisphaerales</taxon>
        <taxon>Phycisphaeraceae</taxon>
        <taxon>Algisphaera</taxon>
    </lineage>
</organism>
<dbReference type="NCBIfam" id="TIGR01855">
    <property type="entry name" value="IMP_synth_hisH"/>
    <property type="match status" value="1"/>
</dbReference>
<comment type="catalytic activity">
    <reaction evidence="8 10">
        <text>5-[(5-phospho-1-deoxy-D-ribulos-1-ylimino)methylamino]-1-(5-phospho-beta-D-ribosyl)imidazole-4-carboxamide + L-glutamine = D-erythro-1-(imidazol-4-yl)glycerol 3-phosphate + 5-amino-1-(5-phospho-beta-D-ribosyl)imidazole-4-carboxamide + L-glutamate + H(+)</text>
        <dbReference type="Rhea" id="RHEA:24793"/>
        <dbReference type="ChEBI" id="CHEBI:15378"/>
        <dbReference type="ChEBI" id="CHEBI:29985"/>
        <dbReference type="ChEBI" id="CHEBI:58278"/>
        <dbReference type="ChEBI" id="CHEBI:58359"/>
        <dbReference type="ChEBI" id="CHEBI:58475"/>
        <dbReference type="ChEBI" id="CHEBI:58525"/>
        <dbReference type="EC" id="4.3.2.10"/>
    </reaction>
</comment>
<dbReference type="Pfam" id="PF00117">
    <property type="entry name" value="GATase"/>
    <property type="match status" value="1"/>
</dbReference>
<evidence type="ECO:0000256" key="7">
    <source>
        <dbReference type="ARBA" id="ARBA00023239"/>
    </source>
</evidence>
<comment type="catalytic activity">
    <reaction evidence="9 10">
        <text>L-glutamine + H2O = L-glutamate + NH4(+)</text>
        <dbReference type="Rhea" id="RHEA:15889"/>
        <dbReference type="ChEBI" id="CHEBI:15377"/>
        <dbReference type="ChEBI" id="CHEBI:28938"/>
        <dbReference type="ChEBI" id="CHEBI:29985"/>
        <dbReference type="ChEBI" id="CHEBI:58359"/>
        <dbReference type="EC" id="3.5.1.2"/>
    </reaction>
</comment>
<evidence type="ECO:0000256" key="10">
    <source>
        <dbReference type="HAMAP-Rule" id="MF_00278"/>
    </source>
</evidence>
<evidence type="ECO:0000256" key="3">
    <source>
        <dbReference type="ARBA" id="ARBA00022605"/>
    </source>
</evidence>
<dbReference type="AlphaFoldDB" id="A0A7X0LIZ8"/>
<evidence type="ECO:0000256" key="4">
    <source>
        <dbReference type="ARBA" id="ARBA00022801"/>
    </source>
</evidence>
<evidence type="ECO:0000256" key="1">
    <source>
        <dbReference type="ARBA" id="ARBA00005091"/>
    </source>
</evidence>
<evidence type="ECO:0000313" key="13">
    <source>
        <dbReference type="EMBL" id="MBB6428327.1"/>
    </source>
</evidence>
<comment type="subunit">
    <text evidence="2 10">Heterodimer of HisH and HisF.</text>
</comment>
<keyword evidence="10" id="KW-0963">Cytoplasm</keyword>
<dbReference type="UniPathway" id="UPA00031">
    <property type="reaction ID" value="UER00010"/>
</dbReference>
<dbReference type="PIRSF" id="PIRSF000495">
    <property type="entry name" value="Amidotransf_hisH"/>
    <property type="match status" value="1"/>
</dbReference>
<keyword evidence="7 10" id="KW-0456">Lyase</keyword>
<keyword evidence="13" id="KW-0808">Transferase</keyword>
<dbReference type="InterPro" id="IPR010139">
    <property type="entry name" value="Imidazole-glycPsynth_HisH"/>
</dbReference>
<dbReference type="GO" id="GO:0005737">
    <property type="term" value="C:cytoplasm"/>
    <property type="evidence" value="ECO:0007669"/>
    <property type="project" value="UniProtKB-SubCell"/>
</dbReference>
<dbReference type="PROSITE" id="PS51274">
    <property type="entry name" value="GATASE_COBBQ"/>
    <property type="match status" value="1"/>
</dbReference>
<protein>
    <recommendedName>
        <fullName evidence="10">Imidazole glycerol phosphate synthase subunit HisH</fullName>
        <ecNumber evidence="10">4.3.2.10</ecNumber>
    </recommendedName>
    <alternativeName>
        <fullName evidence="10">IGP synthase glutaminase subunit</fullName>
        <ecNumber evidence="10">3.5.1.2</ecNumber>
    </alternativeName>
    <alternativeName>
        <fullName evidence="10">IGP synthase subunit HisH</fullName>
    </alternativeName>
    <alternativeName>
        <fullName evidence="10">ImGP synthase subunit HisH</fullName>
        <shortName evidence="10">IGPS subunit HisH</shortName>
    </alternativeName>
</protein>
<comment type="pathway">
    <text evidence="1 10">Amino-acid biosynthesis; L-histidine biosynthesis; L-histidine from 5-phospho-alpha-D-ribose 1-diphosphate: step 5/9.</text>
</comment>